<feature type="signal peptide" evidence="1">
    <location>
        <begin position="1"/>
        <end position="31"/>
    </location>
</feature>
<dbReference type="GeneID" id="39987540"/>
<comment type="caution">
    <text evidence="2">The sequence shown here is derived from an EMBL/GenBank/DDBJ whole genome shotgun (WGS) entry which is preliminary data.</text>
</comment>
<gene>
    <name evidence="2" type="ORF">TM35_000251690</name>
</gene>
<evidence type="ECO:0000313" key="2">
    <source>
        <dbReference type="EMBL" id="ORC86873.1"/>
    </source>
</evidence>
<dbReference type="Proteomes" id="UP000192257">
    <property type="component" value="Unassembled WGS sequence"/>
</dbReference>
<accession>A0A1X0NQW2</accession>
<organism evidence="2 3">
    <name type="scientific">Trypanosoma theileri</name>
    <dbReference type="NCBI Taxonomy" id="67003"/>
    <lineage>
        <taxon>Eukaryota</taxon>
        <taxon>Discoba</taxon>
        <taxon>Euglenozoa</taxon>
        <taxon>Kinetoplastea</taxon>
        <taxon>Metakinetoplastina</taxon>
        <taxon>Trypanosomatida</taxon>
        <taxon>Trypanosomatidae</taxon>
        <taxon>Trypanosoma</taxon>
    </lineage>
</organism>
<name>A0A1X0NQW2_9TRYP</name>
<keyword evidence="1" id="KW-0732">Signal</keyword>
<dbReference type="AlphaFoldDB" id="A0A1X0NQW2"/>
<protein>
    <submittedName>
        <fullName evidence="2">Putative phosphomannomutase-like protein</fullName>
    </submittedName>
</protein>
<dbReference type="OrthoDB" id="244587at2759"/>
<evidence type="ECO:0000313" key="3">
    <source>
        <dbReference type="Proteomes" id="UP000192257"/>
    </source>
</evidence>
<evidence type="ECO:0000256" key="1">
    <source>
        <dbReference type="SAM" id="SignalP"/>
    </source>
</evidence>
<keyword evidence="3" id="KW-1185">Reference proteome</keyword>
<sequence>MTATKRRTTQLLTLWIAWILCTLFTSVLVWGERFDASPSYNEERVRLVTCCDLVEKHWSLLYSWHSSCVKKNVGLEGIARRFWVSPPPAELTSSVPMCVERGQSLSVEFLKAFLEKRLCVGLPVTHTELVRSVYSVFVAENPLSEDELVTLIEEACVKVQQVGIKTWRRSLDVQTVKEAQQIVCAHHCPNKQTIFDGDIYDL</sequence>
<dbReference type="EMBL" id="NBCO01000025">
    <property type="protein sequence ID" value="ORC86873.1"/>
    <property type="molecule type" value="Genomic_DNA"/>
</dbReference>
<proteinExistence type="predicted"/>
<reference evidence="2 3" key="1">
    <citation type="submission" date="2017-03" db="EMBL/GenBank/DDBJ databases">
        <title>An alternative strategy for trypanosome survival in the mammalian bloodstream revealed through genome and transcriptome analysis of the ubiquitous bovine parasite Trypanosoma (Megatrypanum) theileri.</title>
        <authorList>
            <person name="Kelly S."/>
            <person name="Ivens A."/>
            <person name="Mott A."/>
            <person name="O'Neill E."/>
            <person name="Emms D."/>
            <person name="Macleod O."/>
            <person name="Voorheis P."/>
            <person name="Matthews J."/>
            <person name="Matthews K."/>
            <person name="Carrington M."/>
        </authorList>
    </citation>
    <scope>NUCLEOTIDE SEQUENCE [LARGE SCALE GENOMIC DNA]</scope>
    <source>
        <strain evidence="2">Edinburgh</strain>
    </source>
</reference>
<dbReference type="VEuPathDB" id="TriTrypDB:TM35_000251690"/>
<dbReference type="RefSeq" id="XP_028880939.1">
    <property type="nucleotide sequence ID" value="XM_029027760.1"/>
</dbReference>
<feature type="chain" id="PRO_5013185200" evidence="1">
    <location>
        <begin position="32"/>
        <end position="202"/>
    </location>
</feature>